<evidence type="ECO:0000256" key="4">
    <source>
        <dbReference type="ARBA" id="ARBA00022723"/>
    </source>
</evidence>
<dbReference type="EC" id="5.4.2.2" evidence="9"/>
<dbReference type="GO" id="GO:0000287">
    <property type="term" value="F:magnesium ion binding"/>
    <property type="evidence" value="ECO:0007669"/>
    <property type="project" value="InterPro"/>
</dbReference>
<sequence length="832" mass="93018">MSQKDNTPTRTVVFYSRVSIWLALLFISGGLAIQSLQINLMTQSDVDKAFSNAMAEQVAQALSTRLDDTRKLQLAASRQTQTIAALQQADVSWTQTLKNFMPGAQNVYLINEEQSRGIQEELGFSVKDLVARTLKGASMKVEAVLRDNKLRFYWASPILVDQQIAGVLLVEYGSNWLANFQAGVSNQLGHIEVRQLLDPEVDRKGIEIFSAGNIPRNQSTPVARAINDYWFLTYTPADERPELALLPLATPWFMSLFATLAGLFIIVWLQKRELKRNHLNLLVYVRGLTRKGVDTPPKFSLKLFHDLAEAMRHLVHTPNPNATSTERKDITEKRMPMHISTDAPKAAINFSSPNLANVADIPELEVEEFDHNTPPEIPKHIFRAYDIRGIVDTELTNDVLFWLGKAIGSEVLIRGFDRINLAWDGRLSSERFAHHLQDGIISTGCHVNRLGELPTGALYFATFELDSPCGVMITGSHNPANYNGLKIVIDQQALAQEQIMGLYHRIARSDFRSGTGIVEERSLDEAYICRIEEDVNISRDLKIVIDGGNGVAGPIASRLFNRLGIEVIELYCNVDGNFPNHHPDPGEPENLVALQAAIAEHSAHLGLAFDGDGDRVALVDNLGNIIWPDRLLMLLIEDILPRNPGRDVLYDVKSSRHLAPLINRHGGRPTMWKTGHSLMKKKLRDLDAVVGGEYSGHFYIGERWYGFDDGLYAGARLLEILASRTEPCSDVFAHLPQDVSTPEITLNTTEQRKFAVVESLAKDSDLIADARVFTTDGLRIEFSDGWGLIRVSNTTPRLTLRFAGDNEQTILRIQQRMKQALTLHAPEIHVPF</sequence>
<dbReference type="PANTHER" id="PTHR43771:SF2">
    <property type="entry name" value="PHOSPHOMANNOMUTASE_PHOSPHOGLUCOMUTASE"/>
    <property type="match status" value="1"/>
</dbReference>
<dbReference type="InterPro" id="IPR005843">
    <property type="entry name" value="A-D-PHexomutase_C"/>
</dbReference>
<dbReference type="AlphaFoldDB" id="A0A160TA73"/>
<comment type="cofactor">
    <cofactor evidence="1">
        <name>Mg(2+)</name>
        <dbReference type="ChEBI" id="CHEBI:18420"/>
    </cofactor>
</comment>
<keyword evidence="3" id="KW-0597">Phosphoprotein</keyword>
<dbReference type="PROSITE" id="PS50206">
    <property type="entry name" value="RHODANESE_3"/>
    <property type="match status" value="1"/>
</dbReference>
<dbReference type="Gene3D" id="3.40.120.10">
    <property type="entry name" value="Alpha-D-Glucose-1,6-Bisphosphate, subunit A, domain 3"/>
    <property type="match status" value="3"/>
</dbReference>
<dbReference type="InterPro" id="IPR005846">
    <property type="entry name" value="A-D-PHexomutase_a/b/a-III"/>
</dbReference>
<dbReference type="InterPro" id="IPR005845">
    <property type="entry name" value="A-D-PHexomutase_a/b/a-II"/>
</dbReference>
<dbReference type="InterPro" id="IPR005841">
    <property type="entry name" value="Alpha-D-phosphohexomutase_SF"/>
</dbReference>
<reference evidence="9" key="1">
    <citation type="submission" date="2015-10" db="EMBL/GenBank/DDBJ databases">
        <authorList>
            <person name="Gilbert D.G."/>
        </authorList>
    </citation>
    <scope>NUCLEOTIDE SEQUENCE</scope>
</reference>
<dbReference type="InterPro" id="IPR016066">
    <property type="entry name" value="A-D-PHexomutase_CS"/>
</dbReference>
<keyword evidence="4" id="KW-0479">Metal-binding</keyword>
<dbReference type="SUPFAM" id="SSF53738">
    <property type="entry name" value="Phosphoglucomutase, first 3 domains"/>
    <property type="match status" value="3"/>
</dbReference>
<dbReference type="PRINTS" id="PR00509">
    <property type="entry name" value="PGMPMM"/>
</dbReference>
<dbReference type="InterPro" id="IPR001763">
    <property type="entry name" value="Rhodanese-like_dom"/>
</dbReference>
<dbReference type="Pfam" id="PF02878">
    <property type="entry name" value="PGM_PMM_I"/>
    <property type="match status" value="1"/>
</dbReference>
<dbReference type="GO" id="GO:0004614">
    <property type="term" value="F:phosphoglucomutase activity"/>
    <property type="evidence" value="ECO:0007669"/>
    <property type="project" value="UniProtKB-EC"/>
</dbReference>
<evidence type="ECO:0000256" key="2">
    <source>
        <dbReference type="ARBA" id="ARBA00010231"/>
    </source>
</evidence>
<dbReference type="GO" id="GO:0005975">
    <property type="term" value="P:carbohydrate metabolic process"/>
    <property type="evidence" value="ECO:0007669"/>
    <property type="project" value="InterPro"/>
</dbReference>
<dbReference type="EMBL" id="CZQC01000006">
    <property type="protein sequence ID" value="CUS40298.1"/>
    <property type="molecule type" value="Genomic_DNA"/>
</dbReference>
<evidence type="ECO:0000256" key="5">
    <source>
        <dbReference type="ARBA" id="ARBA00022842"/>
    </source>
</evidence>
<evidence type="ECO:0000256" key="6">
    <source>
        <dbReference type="ARBA" id="ARBA00023235"/>
    </source>
</evidence>
<feature type="transmembrane region" description="Helical" evidence="7">
    <location>
        <begin position="12"/>
        <end position="33"/>
    </location>
</feature>
<evidence type="ECO:0000259" key="8">
    <source>
        <dbReference type="PROSITE" id="PS50206"/>
    </source>
</evidence>
<keyword evidence="6 9" id="KW-0413">Isomerase</keyword>
<feature type="domain" description="Rhodanese" evidence="8">
    <location>
        <begin position="533"/>
        <end position="590"/>
    </location>
</feature>
<dbReference type="SUPFAM" id="SSF55957">
    <property type="entry name" value="Phosphoglucomutase, C-terminal domain"/>
    <property type="match status" value="1"/>
</dbReference>
<dbReference type="InterPro" id="IPR005844">
    <property type="entry name" value="A-D-PHexomutase_a/b/a-I"/>
</dbReference>
<evidence type="ECO:0000313" key="9">
    <source>
        <dbReference type="EMBL" id="CUS40298.1"/>
    </source>
</evidence>
<dbReference type="Pfam" id="PF00408">
    <property type="entry name" value="PGM_PMM_IV"/>
    <property type="match status" value="1"/>
</dbReference>
<dbReference type="InterPro" id="IPR016055">
    <property type="entry name" value="A-D-PHexomutase_a/b/a-I/II/III"/>
</dbReference>
<dbReference type="Gene3D" id="3.30.310.50">
    <property type="entry name" value="Alpha-D-phosphohexomutase, C-terminal domain"/>
    <property type="match status" value="1"/>
</dbReference>
<keyword evidence="7" id="KW-0472">Membrane</keyword>
<organism evidence="9">
    <name type="scientific">hydrothermal vent metagenome</name>
    <dbReference type="NCBI Taxonomy" id="652676"/>
    <lineage>
        <taxon>unclassified sequences</taxon>
        <taxon>metagenomes</taxon>
        <taxon>ecological metagenomes</taxon>
    </lineage>
</organism>
<name>A0A160TA73_9ZZZZ</name>
<evidence type="ECO:0000256" key="3">
    <source>
        <dbReference type="ARBA" id="ARBA00022553"/>
    </source>
</evidence>
<evidence type="ECO:0000256" key="7">
    <source>
        <dbReference type="SAM" id="Phobius"/>
    </source>
</evidence>
<protein>
    <submittedName>
        <fullName evidence="9">Phosphomannomutase / Phosphoglucomutase</fullName>
        <ecNumber evidence="9">5.4.2.2</ecNumber>
        <ecNumber evidence="9">5.4.2.8</ecNumber>
    </submittedName>
</protein>
<keyword evidence="5" id="KW-0460">Magnesium</keyword>
<dbReference type="CDD" id="cd03089">
    <property type="entry name" value="PMM_PGM"/>
    <property type="match status" value="1"/>
</dbReference>
<dbReference type="InterPro" id="IPR036900">
    <property type="entry name" value="A-D-PHexomutase_C_sf"/>
</dbReference>
<dbReference type="Pfam" id="PF02879">
    <property type="entry name" value="PGM_PMM_II"/>
    <property type="match status" value="1"/>
</dbReference>
<accession>A0A160TA73</accession>
<keyword evidence="7" id="KW-1133">Transmembrane helix</keyword>
<gene>
    <name evidence="9" type="ORF">MGWOODY_Tha989</name>
</gene>
<dbReference type="Pfam" id="PF02880">
    <property type="entry name" value="PGM_PMM_III"/>
    <property type="match status" value="1"/>
</dbReference>
<dbReference type="PROSITE" id="PS00710">
    <property type="entry name" value="PGM_PMM"/>
    <property type="match status" value="1"/>
</dbReference>
<proteinExistence type="inferred from homology"/>
<dbReference type="GO" id="GO:0004615">
    <property type="term" value="F:phosphomannomutase activity"/>
    <property type="evidence" value="ECO:0007669"/>
    <property type="project" value="UniProtKB-EC"/>
</dbReference>
<comment type="similarity">
    <text evidence="2">Belongs to the phosphohexose mutase family.</text>
</comment>
<keyword evidence="7" id="KW-0812">Transmembrane</keyword>
<evidence type="ECO:0000256" key="1">
    <source>
        <dbReference type="ARBA" id="ARBA00001946"/>
    </source>
</evidence>
<dbReference type="EC" id="5.4.2.8" evidence="9"/>
<dbReference type="PANTHER" id="PTHR43771">
    <property type="entry name" value="PHOSPHOMANNOMUTASE"/>
    <property type="match status" value="1"/>
</dbReference>